<dbReference type="Proteomes" id="UP000254575">
    <property type="component" value="Unassembled WGS sequence"/>
</dbReference>
<keyword evidence="4 7" id="KW-0812">Transmembrane</keyword>
<gene>
    <name evidence="8" type="primary">yhgN</name>
    <name evidence="8" type="ORF">NCTC10717_01847</name>
</gene>
<feature type="transmembrane region" description="Helical" evidence="7">
    <location>
        <begin position="6"/>
        <end position="27"/>
    </location>
</feature>
<protein>
    <recommendedName>
        <fullName evidence="7">UPF0056 membrane protein</fullName>
    </recommendedName>
</protein>
<proteinExistence type="inferred from homology"/>
<accession>A0A380N1D3</accession>
<name>A0A380N1D3_9GAMM</name>
<comment type="subcellular location">
    <subcellularLocation>
        <location evidence="1 7">Cell membrane</location>
        <topology evidence="1 7">Multi-pass membrane protein</topology>
    </subcellularLocation>
</comment>
<feature type="transmembrane region" description="Helical" evidence="7">
    <location>
        <begin position="109"/>
        <end position="126"/>
    </location>
</feature>
<dbReference type="EMBL" id="UHIA01000004">
    <property type="protein sequence ID" value="SUO98106.1"/>
    <property type="molecule type" value="Genomic_DNA"/>
</dbReference>
<comment type="similarity">
    <text evidence="2 7">Belongs to the UPF0056 (MarC) family.</text>
</comment>
<dbReference type="PANTHER" id="PTHR33508:SF10">
    <property type="entry name" value="UPF0056 INNER MEMBRANE PROTEIN YHGN"/>
    <property type="match status" value="1"/>
</dbReference>
<evidence type="ECO:0000256" key="6">
    <source>
        <dbReference type="ARBA" id="ARBA00023136"/>
    </source>
</evidence>
<keyword evidence="6 7" id="KW-0472">Membrane</keyword>
<evidence type="ECO:0000313" key="8">
    <source>
        <dbReference type="EMBL" id="SUO98106.1"/>
    </source>
</evidence>
<feature type="transmembrane region" description="Helical" evidence="7">
    <location>
        <begin position="70"/>
        <end position="88"/>
    </location>
</feature>
<sequence length="195" mass="21163">MELFSTAILLFLIMDPLGNIPVFLAVLKDVPPARRGIVLRRELWIAYGIMCLFLLSGAVILKALGLSREAVGIGGAIVLFIIALRMIFPSRGGVMGDEEISGEPLIVPLAIPLVAGPSLLATLILLTENAPTHFWTNYFAMTLAWLVSAVILLSAPFLFRILGHRGLKAIERLMGMILICLAVQMMLNALSSLQI</sequence>
<dbReference type="PANTHER" id="PTHR33508">
    <property type="entry name" value="UPF0056 MEMBRANE PROTEIN YHCE"/>
    <property type="match status" value="1"/>
</dbReference>
<evidence type="ECO:0000256" key="2">
    <source>
        <dbReference type="ARBA" id="ARBA00009784"/>
    </source>
</evidence>
<dbReference type="AlphaFoldDB" id="A0A380N1D3"/>
<keyword evidence="3" id="KW-1003">Cell membrane</keyword>
<evidence type="ECO:0000256" key="7">
    <source>
        <dbReference type="RuleBase" id="RU362048"/>
    </source>
</evidence>
<dbReference type="InterPro" id="IPR002771">
    <property type="entry name" value="Multi_antbiot-R_MarC"/>
</dbReference>
<keyword evidence="9" id="KW-1185">Reference proteome</keyword>
<dbReference type="GO" id="GO:0005886">
    <property type="term" value="C:plasma membrane"/>
    <property type="evidence" value="ECO:0007669"/>
    <property type="project" value="UniProtKB-SubCell"/>
</dbReference>
<evidence type="ECO:0000256" key="5">
    <source>
        <dbReference type="ARBA" id="ARBA00022989"/>
    </source>
</evidence>
<evidence type="ECO:0000256" key="3">
    <source>
        <dbReference type="ARBA" id="ARBA00022475"/>
    </source>
</evidence>
<feature type="transmembrane region" description="Helical" evidence="7">
    <location>
        <begin position="173"/>
        <end position="193"/>
    </location>
</feature>
<dbReference type="OrthoDB" id="21094at2"/>
<reference evidence="8 9" key="1">
    <citation type="submission" date="2018-06" db="EMBL/GenBank/DDBJ databases">
        <authorList>
            <consortium name="Pathogen Informatics"/>
            <person name="Doyle S."/>
        </authorList>
    </citation>
    <scope>NUCLEOTIDE SEQUENCE [LARGE SCALE GENOMIC DNA]</scope>
    <source>
        <strain evidence="8 9">NCTC10717</strain>
    </source>
</reference>
<feature type="transmembrane region" description="Helical" evidence="7">
    <location>
        <begin position="43"/>
        <end position="64"/>
    </location>
</feature>
<keyword evidence="5 7" id="KW-1133">Transmembrane helix</keyword>
<dbReference type="RefSeq" id="WP_115218975.1">
    <property type="nucleotide sequence ID" value="NZ_UHIA01000004.1"/>
</dbReference>
<evidence type="ECO:0000256" key="1">
    <source>
        <dbReference type="ARBA" id="ARBA00004651"/>
    </source>
</evidence>
<feature type="transmembrane region" description="Helical" evidence="7">
    <location>
        <begin position="138"/>
        <end position="161"/>
    </location>
</feature>
<evidence type="ECO:0000256" key="4">
    <source>
        <dbReference type="ARBA" id="ARBA00022692"/>
    </source>
</evidence>
<evidence type="ECO:0000313" key="9">
    <source>
        <dbReference type="Proteomes" id="UP000254575"/>
    </source>
</evidence>
<organism evidence="8 9">
    <name type="scientific">Suttonella indologenes</name>
    <dbReference type="NCBI Taxonomy" id="13276"/>
    <lineage>
        <taxon>Bacteria</taxon>
        <taxon>Pseudomonadati</taxon>
        <taxon>Pseudomonadota</taxon>
        <taxon>Gammaproteobacteria</taxon>
        <taxon>Cardiobacteriales</taxon>
        <taxon>Cardiobacteriaceae</taxon>
        <taxon>Suttonella</taxon>
    </lineage>
</organism>
<dbReference type="Pfam" id="PF01914">
    <property type="entry name" value="MarC"/>
    <property type="match status" value="1"/>
</dbReference>